<evidence type="ECO:0000313" key="15">
    <source>
        <dbReference type="Proteomes" id="UP000318478"/>
    </source>
</evidence>
<keyword evidence="8" id="KW-0350">Heme biosynthesis</keyword>
<evidence type="ECO:0000256" key="2">
    <source>
        <dbReference type="ARBA" id="ARBA00022475"/>
    </source>
</evidence>
<feature type="transmembrane region" description="Helical" evidence="13">
    <location>
        <begin position="61"/>
        <end position="77"/>
    </location>
</feature>
<feature type="transmembrane region" description="Helical" evidence="13">
    <location>
        <begin position="206"/>
        <end position="228"/>
    </location>
</feature>
<gene>
    <name evidence="14" type="primary">ctaA</name>
    <name evidence="14" type="ORF">Pla123a_21730</name>
</gene>
<evidence type="ECO:0000256" key="3">
    <source>
        <dbReference type="ARBA" id="ARBA00022692"/>
    </source>
</evidence>
<keyword evidence="2" id="KW-1003">Cell membrane</keyword>
<proteinExistence type="predicted"/>
<evidence type="ECO:0000256" key="12">
    <source>
        <dbReference type="SAM" id="MobiDB-lite"/>
    </source>
</evidence>
<keyword evidence="5 13" id="KW-1133">Transmembrane helix</keyword>
<feature type="transmembrane region" description="Helical" evidence="13">
    <location>
        <begin position="23"/>
        <end position="41"/>
    </location>
</feature>
<keyword evidence="9 13" id="KW-0472">Membrane</keyword>
<evidence type="ECO:0000256" key="11">
    <source>
        <dbReference type="ARBA" id="ARBA00023444"/>
    </source>
</evidence>
<sequence>MGGAMTDATTIQPSRVSPWPRRWALLLCALTFPLLWVGGLVTSTDAGMAVPDWPTTYGYNMFAYPLSTWFFAPWDLFVEHGHRLLGSLVGLLTIGLVVAVWWTDRRRWLRWLTVAALALVIVQGVLGGMRVMMNERQLAMVHGCTGPLFFALACVMLAMTSRWWSAGGATNRRSMGVPLAATALFAYLQLVIGAQLRHVPVTVSPWAFAGLVKLHLVMAAVVSGHVAWSTAAVWRRPAGPGVLRLLTAGLSLALVIQLSLGACTWVVKYGLPGWAFGWLPATIGANVADGLAQTHIATAHSATGSLILGLAAAGATLALRFAAFAADTSPAARPTPANSISANSPSAN</sequence>
<evidence type="ECO:0000256" key="10">
    <source>
        <dbReference type="ARBA" id="ARBA00023157"/>
    </source>
</evidence>
<keyword evidence="3 13" id="KW-0812">Transmembrane</keyword>
<comment type="subcellular location">
    <subcellularLocation>
        <location evidence="1">Membrane</location>
        <topology evidence="1">Multi-pass membrane protein</topology>
    </subcellularLocation>
</comment>
<accession>A0A5C5YRD7</accession>
<dbReference type="InterPro" id="IPR050450">
    <property type="entry name" value="COX15/CtaA_HemeA_synthase"/>
</dbReference>
<keyword evidence="6" id="KW-0560">Oxidoreductase</keyword>
<dbReference type="PANTHER" id="PTHR35457">
    <property type="entry name" value="HEME A SYNTHASE"/>
    <property type="match status" value="1"/>
</dbReference>
<organism evidence="14 15">
    <name type="scientific">Posidoniimonas polymericola</name>
    <dbReference type="NCBI Taxonomy" id="2528002"/>
    <lineage>
        <taxon>Bacteria</taxon>
        <taxon>Pseudomonadati</taxon>
        <taxon>Planctomycetota</taxon>
        <taxon>Planctomycetia</taxon>
        <taxon>Pirellulales</taxon>
        <taxon>Lacipirellulaceae</taxon>
        <taxon>Posidoniimonas</taxon>
    </lineage>
</organism>
<name>A0A5C5YRD7_9BACT</name>
<dbReference type="PANTHER" id="PTHR35457:SF1">
    <property type="entry name" value="HEME A SYNTHASE"/>
    <property type="match status" value="1"/>
</dbReference>
<feature type="transmembrane region" description="Helical" evidence="13">
    <location>
        <begin position="138"/>
        <end position="164"/>
    </location>
</feature>
<feature type="transmembrane region" description="Helical" evidence="13">
    <location>
        <begin position="176"/>
        <end position="194"/>
    </location>
</feature>
<dbReference type="EMBL" id="SJPO01000004">
    <property type="protein sequence ID" value="TWT77512.1"/>
    <property type="molecule type" value="Genomic_DNA"/>
</dbReference>
<keyword evidence="10" id="KW-1015">Disulfide bond</keyword>
<evidence type="ECO:0000256" key="1">
    <source>
        <dbReference type="ARBA" id="ARBA00004141"/>
    </source>
</evidence>
<dbReference type="Pfam" id="PF02628">
    <property type="entry name" value="COX15-CtaA"/>
    <property type="match status" value="1"/>
</dbReference>
<evidence type="ECO:0000256" key="5">
    <source>
        <dbReference type="ARBA" id="ARBA00022989"/>
    </source>
</evidence>
<reference evidence="14 15" key="1">
    <citation type="submission" date="2019-02" db="EMBL/GenBank/DDBJ databases">
        <title>Deep-cultivation of Planctomycetes and their phenomic and genomic characterization uncovers novel biology.</title>
        <authorList>
            <person name="Wiegand S."/>
            <person name="Jogler M."/>
            <person name="Boedeker C."/>
            <person name="Pinto D."/>
            <person name="Vollmers J."/>
            <person name="Rivas-Marin E."/>
            <person name="Kohn T."/>
            <person name="Peeters S.H."/>
            <person name="Heuer A."/>
            <person name="Rast P."/>
            <person name="Oberbeckmann S."/>
            <person name="Bunk B."/>
            <person name="Jeske O."/>
            <person name="Meyerdierks A."/>
            <person name="Storesund J.E."/>
            <person name="Kallscheuer N."/>
            <person name="Luecker S."/>
            <person name="Lage O.M."/>
            <person name="Pohl T."/>
            <person name="Merkel B.J."/>
            <person name="Hornburger P."/>
            <person name="Mueller R.-W."/>
            <person name="Bruemmer F."/>
            <person name="Labrenz M."/>
            <person name="Spormann A.M."/>
            <person name="Op Den Camp H."/>
            <person name="Overmann J."/>
            <person name="Amann R."/>
            <person name="Jetten M.S.M."/>
            <person name="Mascher T."/>
            <person name="Medema M.H."/>
            <person name="Devos D.P."/>
            <person name="Kaster A.-K."/>
            <person name="Ovreas L."/>
            <person name="Rohde M."/>
            <person name="Galperin M.Y."/>
            <person name="Jogler C."/>
        </authorList>
    </citation>
    <scope>NUCLEOTIDE SEQUENCE [LARGE SCALE GENOMIC DNA]</scope>
    <source>
        <strain evidence="14 15">Pla123a</strain>
    </source>
</reference>
<dbReference type="GO" id="GO:0046872">
    <property type="term" value="F:metal ion binding"/>
    <property type="evidence" value="ECO:0007669"/>
    <property type="project" value="UniProtKB-KW"/>
</dbReference>
<evidence type="ECO:0000256" key="13">
    <source>
        <dbReference type="SAM" id="Phobius"/>
    </source>
</evidence>
<comment type="pathway">
    <text evidence="11">Porphyrin-containing compound metabolism.</text>
</comment>
<feature type="transmembrane region" description="Helical" evidence="13">
    <location>
        <begin position="248"/>
        <end position="267"/>
    </location>
</feature>
<evidence type="ECO:0000313" key="14">
    <source>
        <dbReference type="EMBL" id="TWT77512.1"/>
    </source>
</evidence>
<evidence type="ECO:0000256" key="8">
    <source>
        <dbReference type="ARBA" id="ARBA00023133"/>
    </source>
</evidence>
<dbReference type="GO" id="GO:0016491">
    <property type="term" value="F:oxidoreductase activity"/>
    <property type="evidence" value="ECO:0007669"/>
    <property type="project" value="UniProtKB-KW"/>
</dbReference>
<protein>
    <submittedName>
        <fullName evidence="14">Heme A synthase</fullName>
    </submittedName>
</protein>
<feature type="transmembrane region" description="Helical" evidence="13">
    <location>
        <begin position="108"/>
        <end position="126"/>
    </location>
</feature>
<feature type="region of interest" description="Disordered" evidence="12">
    <location>
        <begin position="329"/>
        <end position="348"/>
    </location>
</feature>
<evidence type="ECO:0000256" key="6">
    <source>
        <dbReference type="ARBA" id="ARBA00023002"/>
    </source>
</evidence>
<dbReference type="GO" id="GO:0016020">
    <property type="term" value="C:membrane"/>
    <property type="evidence" value="ECO:0007669"/>
    <property type="project" value="UniProtKB-SubCell"/>
</dbReference>
<evidence type="ECO:0000256" key="4">
    <source>
        <dbReference type="ARBA" id="ARBA00022723"/>
    </source>
</evidence>
<feature type="transmembrane region" description="Helical" evidence="13">
    <location>
        <begin position="84"/>
        <end position="102"/>
    </location>
</feature>
<keyword evidence="4" id="KW-0479">Metal-binding</keyword>
<evidence type="ECO:0000256" key="7">
    <source>
        <dbReference type="ARBA" id="ARBA00023004"/>
    </source>
</evidence>
<comment type="caution">
    <text evidence="14">The sequence shown here is derived from an EMBL/GenBank/DDBJ whole genome shotgun (WGS) entry which is preliminary data.</text>
</comment>
<dbReference type="GO" id="GO:0006784">
    <property type="term" value="P:heme A biosynthetic process"/>
    <property type="evidence" value="ECO:0007669"/>
    <property type="project" value="InterPro"/>
</dbReference>
<dbReference type="AlphaFoldDB" id="A0A5C5YRD7"/>
<keyword evidence="15" id="KW-1185">Reference proteome</keyword>
<keyword evidence="7" id="KW-0408">Iron</keyword>
<evidence type="ECO:0000256" key="9">
    <source>
        <dbReference type="ARBA" id="ARBA00023136"/>
    </source>
</evidence>
<dbReference type="InterPro" id="IPR003780">
    <property type="entry name" value="COX15/CtaA_fam"/>
</dbReference>
<dbReference type="OrthoDB" id="128939at2"/>
<dbReference type="Proteomes" id="UP000318478">
    <property type="component" value="Unassembled WGS sequence"/>
</dbReference>